<reference evidence="3 4" key="1">
    <citation type="submission" date="2019-07" db="EMBL/GenBank/DDBJ databases">
        <title>Whole genome shotgun sequence of Gluconobacter kanchanaburiensis NBRC 103587.</title>
        <authorList>
            <person name="Hosoyama A."/>
            <person name="Uohara A."/>
            <person name="Ohji S."/>
            <person name="Ichikawa N."/>
        </authorList>
    </citation>
    <scope>NUCLEOTIDE SEQUENCE [LARGE SCALE GENOMIC DNA]</scope>
    <source>
        <strain evidence="3 4">NBRC 103587</strain>
    </source>
</reference>
<name>A0A511B4B6_9PROT</name>
<keyword evidence="4" id="KW-1185">Reference proteome</keyword>
<feature type="transmembrane region" description="Helical" evidence="1">
    <location>
        <begin position="73"/>
        <end position="94"/>
    </location>
</feature>
<comment type="caution">
    <text evidence="3">The sequence shown here is derived from an EMBL/GenBank/DDBJ whole genome shotgun (WGS) entry which is preliminary data.</text>
</comment>
<dbReference type="Pfam" id="PF14237">
    <property type="entry name" value="GYF_2"/>
    <property type="match status" value="1"/>
</dbReference>
<dbReference type="AlphaFoldDB" id="A0A511B4B6"/>
<keyword evidence="1" id="KW-1133">Transmembrane helix</keyword>
<feature type="domain" description="GYF" evidence="2">
    <location>
        <begin position="3"/>
        <end position="49"/>
    </location>
</feature>
<organism evidence="3 4">
    <name type="scientific">Gluconobacter kanchanaburiensis NBRC 103587</name>
    <dbReference type="NCBI Taxonomy" id="1307948"/>
    <lineage>
        <taxon>Bacteria</taxon>
        <taxon>Pseudomonadati</taxon>
        <taxon>Pseudomonadota</taxon>
        <taxon>Alphaproteobacteria</taxon>
        <taxon>Acetobacterales</taxon>
        <taxon>Acetobacteraceae</taxon>
        <taxon>Gluconobacter</taxon>
    </lineage>
</organism>
<sequence>MSWFYEEHGARKGPVTADGMKALVTEGIIGHSTLCWTESFGGEWHPAGSCVFWPPQPEGVPPALPTSLISNRWLWLSLIGPFFGGMVIGILEGFGLIPEFASNIGSTIFRIGIFYCALIMDRRSLLAAGFRPGTMLWILLPPLYFWRRIQIVGHGMLLFFLSVLLFLCEFLPALTNVWHILPDGGLSSYVSRRSYDL</sequence>
<gene>
    <name evidence="3" type="ORF">GKA01_04730</name>
</gene>
<feature type="transmembrane region" description="Helical" evidence="1">
    <location>
        <begin position="125"/>
        <end position="145"/>
    </location>
</feature>
<keyword evidence="1" id="KW-0472">Membrane</keyword>
<evidence type="ECO:0000259" key="2">
    <source>
        <dbReference type="Pfam" id="PF14237"/>
    </source>
</evidence>
<accession>A0A511B4B6</accession>
<dbReference type="Proteomes" id="UP000321079">
    <property type="component" value="Unassembled WGS sequence"/>
</dbReference>
<keyword evidence="1" id="KW-0812">Transmembrane</keyword>
<dbReference type="EMBL" id="BJVA01000002">
    <property type="protein sequence ID" value="GEK95276.1"/>
    <property type="molecule type" value="Genomic_DNA"/>
</dbReference>
<evidence type="ECO:0000256" key="1">
    <source>
        <dbReference type="SAM" id="Phobius"/>
    </source>
</evidence>
<proteinExistence type="predicted"/>
<dbReference type="OrthoDB" id="198456at2"/>
<dbReference type="InterPro" id="IPR025640">
    <property type="entry name" value="GYF_2"/>
</dbReference>
<feature type="transmembrane region" description="Helical" evidence="1">
    <location>
        <begin position="151"/>
        <end position="171"/>
    </location>
</feature>
<protein>
    <recommendedName>
        <fullName evidence="2">GYF domain-containing protein</fullName>
    </recommendedName>
</protein>
<evidence type="ECO:0000313" key="4">
    <source>
        <dbReference type="Proteomes" id="UP000321079"/>
    </source>
</evidence>
<evidence type="ECO:0000313" key="3">
    <source>
        <dbReference type="EMBL" id="GEK95276.1"/>
    </source>
</evidence>
<dbReference type="RefSeq" id="WP_146858844.1">
    <property type="nucleotide sequence ID" value="NZ_BARK01000001.1"/>
</dbReference>